<protein>
    <recommendedName>
        <fullName evidence="2">CSN8/PSMD8/EIF3K domain-containing protein</fullName>
    </recommendedName>
</protein>
<feature type="domain" description="CSN8/PSMD8/EIF3K" evidence="2">
    <location>
        <begin position="9"/>
        <end position="110"/>
    </location>
</feature>
<evidence type="ECO:0000313" key="3">
    <source>
        <dbReference type="EMBL" id="EGB04126.1"/>
    </source>
</evidence>
<dbReference type="GO" id="GO:0005829">
    <property type="term" value="C:cytosol"/>
    <property type="evidence" value="ECO:0007669"/>
    <property type="project" value="TreeGrafter"/>
</dbReference>
<dbReference type="AlphaFoldDB" id="F0YL19"/>
<sequence length="140" mass="15899">MAPVDLQCREVAFPTSLEQFLMVGTYNQADSLVLAAKANMPAPTHFSFFMEMLLVTVRDTIAECAESAYESLDCRTACEMMMFDSQDELVRFIAKLHSDWAITDGRIFFNSNVQMRSQQIPGVRLISENLIYATELERIV</sequence>
<dbReference type="PANTHER" id="PTHR12387">
    <property type="entry name" value="26S PROTEASOME NON-ATPASE REGULATORY SUBUNIT 8"/>
    <property type="match status" value="1"/>
</dbReference>
<dbReference type="GO" id="GO:0005634">
    <property type="term" value="C:nucleus"/>
    <property type="evidence" value="ECO:0007669"/>
    <property type="project" value="TreeGrafter"/>
</dbReference>
<dbReference type="InterPro" id="IPR033464">
    <property type="entry name" value="CSN8_PSD8_EIF3K"/>
</dbReference>
<dbReference type="FunCoup" id="F0YL19">
    <property type="interactions" value="571"/>
</dbReference>
<dbReference type="OrthoDB" id="8775810at2759"/>
<dbReference type="RefSeq" id="XP_009041112.1">
    <property type="nucleotide sequence ID" value="XM_009042864.1"/>
</dbReference>
<dbReference type="GeneID" id="20222509"/>
<reference evidence="3 4" key="1">
    <citation type="journal article" date="2011" name="Proc. Natl. Acad. Sci. U.S.A.">
        <title>Niche of harmful alga Aureococcus anophagefferens revealed through ecogenomics.</title>
        <authorList>
            <person name="Gobler C.J."/>
            <person name="Berry D.L."/>
            <person name="Dyhrman S.T."/>
            <person name="Wilhelm S.W."/>
            <person name="Salamov A."/>
            <person name="Lobanov A.V."/>
            <person name="Zhang Y."/>
            <person name="Collier J.L."/>
            <person name="Wurch L.L."/>
            <person name="Kustka A.B."/>
            <person name="Dill B.D."/>
            <person name="Shah M."/>
            <person name="VerBerkmoes N.C."/>
            <person name="Kuo A."/>
            <person name="Terry A."/>
            <person name="Pangilinan J."/>
            <person name="Lindquist E.A."/>
            <person name="Lucas S."/>
            <person name="Paulsen I.T."/>
            <person name="Hattenrath-Lehmann T.K."/>
            <person name="Talmage S.C."/>
            <person name="Walker E.A."/>
            <person name="Koch F."/>
            <person name="Burson A.M."/>
            <person name="Marcoval M.A."/>
            <person name="Tang Y.Z."/>
            <person name="Lecleir G.R."/>
            <person name="Coyne K.J."/>
            <person name="Berg G.M."/>
            <person name="Bertrand E.M."/>
            <person name="Saito M.A."/>
            <person name="Gladyshev V.N."/>
            <person name="Grigoriev I.V."/>
        </authorList>
    </citation>
    <scope>NUCLEOTIDE SEQUENCE [LARGE SCALE GENOMIC DNA]</scope>
    <source>
        <strain evidence="4">CCMP 1984</strain>
    </source>
</reference>
<dbReference type="Gene3D" id="1.25.40.990">
    <property type="match status" value="1"/>
</dbReference>
<dbReference type="Proteomes" id="UP000002729">
    <property type="component" value="Unassembled WGS sequence"/>
</dbReference>
<dbReference type="Pfam" id="PF10075">
    <property type="entry name" value="CSN8_PSD8_EIF3K"/>
    <property type="match status" value="1"/>
</dbReference>
<dbReference type="GO" id="GO:0008541">
    <property type="term" value="C:proteasome regulatory particle, lid subcomplex"/>
    <property type="evidence" value="ECO:0007669"/>
    <property type="project" value="TreeGrafter"/>
</dbReference>
<evidence type="ECO:0000259" key="2">
    <source>
        <dbReference type="Pfam" id="PF10075"/>
    </source>
</evidence>
<dbReference type="EMBL" id="GL833155">
    <property type="protein sequence ID" value="EGB04126.1"/>
    <property type="molecule type" value="Genomic_DNA"/>
</dbReference>
<keyword evidence="4" id="KW-1185">Reference proteome</keyword>
<name>F0YL19_AURAN</name>
<organism evidence="4">
    <name type="scientific">Aureococcus anophagefferens</name>
    <name type="common">Harmful bloom alga</name>
    <dbReference type="NCBI Taxonomy" id="44056"/>
    <lineage>
        <taxon>Eukaryota</taxon>
        <taxon>Sar</taxon>
        <taxon>Stramenopiles</taxon>
        <taxon>Ochrophyta</taxon>
        <taxon>Pelagophyceae</taxon>
        <taxon>Pelagomonadales</taxon>
        <taxon>Pelagomonadaceae</taxon>
        <taxon>Aureococcus</taxon>
    </lineage>
</organism>
<dbReference type="GO" id="GO:0043161">
    <property type="term" value="P:proteasome-mediated ubiquitin-dependent protein catabolic process"/>
    <property type="evidence" value="ECO:0007669"/>
    <property type="project" value="TreeGrafter"/>
</dbReference>
<dbReference type="InParanoid" id="F0YL19"/>
<keyword evidence="1" id="KW-0647">Proteasome</keyword>
<dbReference type="KEGG" id="aaf:AURANDRAFT_55290"/>
<dbReference type="PANTHER" id="PTHR12387:SF0">
    <property type="entry name" value="26S PROTEASOME NON-ATPASE REGULATORY SUBUNIT 8"/>
    <property type="match status" value="1"/>
</dbReference>
<proteinExistence type="predicted"/>
<evidence type="ECO:0000256" key="1">
    <source>
        <dbReference type="ARBA" id="ARBA00022942"/>
    </source>
</evidence>
<accession>F0YL19</accession>
<evidence type="ECO:0000313" key="4">
    <source>
        <dbReference type="Proteomes" id="UP000002729"/>
    </source>
</evidence>
<gene>
    <name evidence="3" type="ORF">AURANDRAFT_55290</name>
</gene>
<dbReference type="InterPro" id="IPR006746">
    <property type="entry name" value="26S_Psome_Rpn12"/>
</dbReference>
<dbReference type="eggNOG" id="KOG3151">
    <property type="taxonomic scope" value="Eukaryota"/>
</dbReference>